<organism evidence="18 19">
    <name type="scientific">Alosa alosa</name>
    <name type="common">allis shad</name>
    <dbReference type="NCBI Taxonomy" id="278164"/>
    <lineage>
        <taxon>Eukaryota</taxon>
        <taxon>Metazoa</taxon>
        <taxon>Chordata</taxon>
        <taxon>Craniata</taxon>
        <taxon>Vertebrata</taxon>
        <taxon>Euteleostomi</taxon>
        <taxon>Actinopterygii</taxon>
        <taxon>Neopterygii</taxon>
        <taxon>Teleostei</taxon>
        <taxon>Clupei</taxon>
        <taxon>Clupeiformes</taxon>
        <taxon>Clupeoidei</taxon>
        <taxon>Clupeidae</taxon>
        <taxon>Alosa</taxon>
    </lineage>
</organism>
<keyword evidence="8" id="KW-0963">Cytoplasm</keyword>
<evidence type="ECO:0000256" key="8">
    <source>
        <dbReference type="ARBA" id="ARBA00022490"/>
    </source>
</evidence>
<evidence type="ECO:0000256" key="6">
    <source>
        <dbReference type="ARBA" id="ARBA00010057"/>
    </source>
</evidence>
<dbReference type="CDD" id="cd05468">
    <property type="entry name" value="pVHL"/>
    <property type="match status" value="1"/>
</dbReference>
<evidence type="ECO:0000256" key="1">
    <source>
        <dbReference type="ARBA" id="ARBA00004123"/>
    </source>
</evidence>
<sequence>METRTPLKSLNSDTRTYVIFINKSSRRARAWWLDFKGKPVSYGDISPNGTLRMNTFLTHPWVFRVTENGAKLLANRQEVYYPTLSENKDIITVNITTPVYSLRECCLMVIRRLVKRRDLNRLEIPEMLKHDLVTVPDLSKELEIMNS</sequence>
<accession>A0AAV6G3U1</accession>
<keyword evidence="11" id="KW-0472">Membrane</keyword>
<evidence type="ECO:0000256" key="7">
    <source>
        <dbReference type="ARBA" id="ARBA00022475"/>
    </source>
</evidence>
<dbReference type="EMBL" id="JADWDJ010000017">
    <property type="protein sequence ID" value="KAG5267266.1"/>
    <property type="molecule type" value="Genomic_DNA"/>
</dbReference>
<comment type="subcellular location">
    <subcellularLocation>
        <location evidence="2">Cell membrane</location>
        <topology evidence="2">Peripheral membrane protein</topology>
    </subcellularLocation>
    <subcellularLocation>
        <location evidence="4">Cytoplasm</location>
    </subcellularLocation>
    <subcellularLocation>
        <location evidence="3">Endoplasmic reticulum</location>
    </subcellularLocation>
    <subcellularLocation>
        <location evidence="1">Nucleus</location>
    </subcellularLocation>
</comment>
<dbReference type="GO" id="GO:0005634">
    <property type="term" value="C:nucleus"/>
    <property type="evidence" value="ECO:0007669"/>
    <property type="project" value="UniProtKB-SubCell"/>
</dbReference>
<evidence type="ECO:0000256" key="9">
    <source>
        <dbReference type="ARBA" id="ARBA00022786"/>
    </source>
</evidence>
<evidence type="ECO:0000256" key="10">
    <source>
        <dbReference type="ARBA" id="ARBA00022824"/>
    </source>
</evidence>
<keyword evidence="7" id="KW-1003">Cell membrane</keyword>
<dbReference type="SUPFAM" id="SSF49468">
    <property type="entry name" value="VHL"/>
    <property type="match status" value="1"/>
</dbReference>
<dbReference type="FunFam" id="2.60.40.780:FF:000001">
    <property type="entry name" value="von Hippel-Lindau disease tumor suppressor"/>
    <property type="match status" value="1"/>
</dbReference>
<dbReference type="Pfam" id="PF17211">
    <property type="entry name" value="VHL_C"/>
    <property type="match status" value="1"/>
</dbReference>
<gene>
    <name evidence="18" type="ORF">AALO_G00219840</name>
</gene>
<keyword evidence="10" id="KW-0256">Endoplasmic reticulum</keyword>
<name>A0AAV6G3U1_9TELE</name>
<comment type="pathway">
    <text evidence="5">Protein modification; protein ubiquitination.</text>
</comment>
<evidence type="ECO:0000256" key="15">
    <source>
        <dbReference type="ARBA" id="ARBA00080646"/>
    </source>
</evidence>
<proteinExistence type="inferred from homology"/>
<evidence type="ECO:0000256" key="3">
    <source>
        <dbReference type="ARBA" id="ARBA00004240"/>
    </source>
</evidence>
<evidence type="ECO:0000256" key="14">
    <source>
        <dbReference type="ARBA" id="ARBA00072532"/>
    </source>
</evidence>
<dbReference type="Proteomes" id="UP000823561">
    <property type="component" value="Chromosome 17"/>
</dbReference>
<evidence type="ECO:0000259" key="17">
    <source>
        <dbReference type="Pfam" id="PF17211"/>
    </source>
</evidence>
<evidence type="ECO:0000256" key="4">
    <source>
        <dbReference type="ARBA" id="ARBA00004496"/>
    </source>
</evidence>
<dbReference type="Gene3D" id="1.10.750.10">
    <property type="entry name" value="von Hippel-Lindau disease tumour suppressor, alpha domain"/>
    <property type="match status" value="1"/>
</dbReference>
<dbReference type="InterPro" id="IPR024048">
    <property type="entry name" value="VHL_alpha_dom"/>
</dbReference>
<comment type="function">
    <text evidence="13">Involved in the ubiquitination and subsequent proteasomal degradation via the von Hippel-Lindau ubiquitination complex. Seems to act as a target recruitment subunit in the E3 ubiquitin ligase complex and recruits hydroxylated hypoxia-inducible factor (HIF) under normoxic conditions. Involved in transcriptional repression through interaction with HIF1A, HIF1AN and histone deacetylases. Ubiquitinates, in an oxygen-responsive manner, ADRB2. Acts as a negative regulator of mTORC1 by promoting ubiquitination and degradation of RPTOR.</text>
</comment>
<keyword evidence="19" id="KW-1185">Reference proteome</keyword>
<protein>
    <recommendedName>
        <fullName evidence="14">von Hippel-Lindau disease tumor suppressor</fullName>
    </recommendedName>
    <alternativeName>
        <fullName evidence="15">pVHL</fullName>
    </alternativeName>
</protein>
<feature type="domain" description="von Hippel-Lindau disease tumour suppressor beta" evidence="16">
    <location>
        <begin position="7"/>
        <end position="87"/>
    </location>
</feature>
<evidence type="ECO:0000256" key="2">
    <source>
        <dbReference type="ARBA" id="ARBA00004202"/>
    </source>
</evidence>
<evidence type="ECO:0000256" key="13">
    <source>
        <dbReference type="ARBA" id="ARBA00059036"/>
    </source>
</evidence>
<dbReference type="InterPro" id="IPR022772">
    <property type="entry name" value="VHL_tumour_suppress_b/a_dom"/>
</dbReference>
<dbReference type="Gene3D" id="2.60.40.780">
    <property type="entry name" value="von Hippel-Lindau disease tumour suppressor, beta domain"/>
    <property type="match status" value="1"/>
</dbReference>
<dbReference type="InterPro" id="IPR036208">
    <property type="entry name" value="VHL_sf"/>
</dbReference>
<dbReference type="FunFam" id="1.10.750.10:FF:000001">
    <property type="entry name" value="von Hippel-Lindau disease tumor suppressor"/>
    <property type="match status" value="1"/>
</dbReference>
<dbReference type="GO" id="GO:0005886">
    <property type="term" value="C:plasma membrane"/>
    <property type="evidence" value="ECO:0007669"/>
    <property type="project" value="UniProtKB-SubCell"/>
</dbReference>
<reference evidence="18 19" key="1">
    <citation type="submission" date="2020-10" db="EMBL/GenBank/DDBJ databases">
        <title>Chromosome-scale genome assembly of the Allis shad, Alosa alosa.</title>
        <authorList>
            <person name="Margot Z."/>
            <person name="Christophe K."/>
            <person name="Cabau C."/>
            <person name="Louis A."/>
            <person name="Berthelot C."/>
            <person name="Parey E."/>
            <person name="Roest Crollius H."/>
            <person name="Montfort J."/>
            <person name="Robinson-Rechavi M."/>
            <person name="Bucao C."/>
            <person name="Bouchez O."/>
            <person name="Gislard M."/>
            <person name="Lluch J."/>
            <person name="Milhes M."/>
            <person name="Lampietro C."/>
            <person name="Lopez Roques C."/>
            <person name="Donnadieu C."/>
            <person name="Braasch I."/>
            <person name="Desvignes T."/>
            <person name="Postlethwait J."/>
            <person name="Bobe J."/>
            <person name="Guiguen Y."/>
        </authorList>
    </citation>
    <scope>NUCLEOTIDE SEQUENCE [LARGE SCALE GENOMIC DNA]</scope>
    <source>
        <strain evidence="18">M-15738</strain>
        <tissue evidence="18">Blood</tissue>
    </source>
</reference>
<evidence type="ECO:0000256" key="12">
    <source>
        <dbReference type="ARBA" id="ARBA00023242"/>
    </source>
</evidence>
<dbReference type="Pfam" id="PF01847">
    <property type="entry name" value="VHL"/>
    <property type="match status" value="1"/>
</dbReference>
<evidence type="ECO:0000256" key="5">
    <source>
        <dbReference type="ARBA" id="ARBA00004906"/>
    </source>
</evidence>
<keyword evidence="12" id="KW-0539">Nucleus</keyword>
<evidence type="ECO:0000313" key="18">
    <source>
        <dbReference type="EMBL" id="KAG5267266.1"/>
    </source>
</evidence>
<dbReference type="GO" id="GO:0005783">
    <property type="term" value="C:endoplasmic reticulum"/>
    <property type="evidence" value="ECO:0007669"/>
    <property type="project" value="UniProtKB-SubCell"/>
</dbReference>
<dbReference type="GO" id="GO:0001666">
    <property type="term" value="P:response to hypoxia"/>
    <property type="evidence" value="ECO:0007669"/>
    <property type="project" value="UniProtKB-ARBA"/>
</dbReference>
<feature type="domain" description="von Hippel-Lindau disease tumour suppressor alpha" evidence="17">
    <location>
        <begin position="100"/>
        <end position="143"/>
    </location>
</feature>
<dbReference type="InterPro" id="IPR037139">
    <property type="entry name" value="VHL_alpha_dom_sf"/>
</dbReference>
<dbReference type="InterPro" id="IPR024053">
    <property type="entry name" value="VHL_beta_dom"/>
</dbReference>
<evidence type="ECO:0000259" key="16">
    <source>
        <dbReference type="Pfam" id="PF01847"/>
    </source>
</evidence>
<comment type="similarity">
    <text evidence="6">Belongs to the VHL family.</text>
</comment>
<dbReference type="InterPro" id="IPR037140">
    <property type="entry name" value="VHL_beta_dom_sf"/>
</dbReference>
<dbReference type="GO" id="GO:0010468">
    <property type="term" value="P:regulation of gene expression"/>
    <property type="evidence" value="ECO:0007669"/>
    <property type="project" value="UniProtKB-ARBA"/>
</dbReference>
<keyword evidence="9" id="KW-0833">Ubl conjugation pathway</keyword>
<comment type="caution">
    <text evidence="18">The sequence shown here is derived from an EMBL/GenBank/DDBJ whole genome shotgun (WGS) entry which is preliminary data.</text>
</comment>
<dbReference type="AlphaFoldDB" id="A0AAV6G3U1"/>
<evidence type="ECO:0000313" key="19">
    <source>
        <dbReference type="Proteomes" id="UP000823561"/>
    </source>
</evidence>
<evidence type="ECO:0000256" key="11">
    <source>
        <dbReference type="ARBA" id="ARBA00023136"/>
    </source>
</evidence>